<dbReference type="Pfam" id="PF17803">
    <property type="entry name" value="Cadherin_4"/>
    <property type="match status" value="1"/>
</dbReference>
<name>A0ABD7RW97_ECTME</name>
<sequence length="3515" mass="342892">MPGVGQAFEVNDMKLPRFFSRQPATTANTAPAALASKLIVGLEPRIMFDASIAAVAHEAAVTIQTDAAQAEPQEAAKTPAAEPALAGDTTGLVGEVNTSGPQAEAAHIVFIDGQVANREQLIASLGTNVEVHILDTESDGLEQIASILEGRQNVASIDILSHGDSGYIYLAGKTYWGNQLDSHADAIGRIGSALAANGDIRFYACNTGSGEAGRIFVDTFTTLSGADVAASSNATGNRTGEDWTLETVSGVVAMDGVVARADLSGYSGSLATITVTDTDATSTAVNGLVSLAEAIQAANTDSSVDGSAAGSGADIIVFHQSLMGQTLRWSSASPLLVTSTITINGDINGDGVSDITLSGDVNNNGIRDAGESAGLQSNTGGNLTVSNLTFQHFSGNSAQGAIRANGGAISVNNSLFSYNAGAVINSAPTAGSSVTVTNTRILNNDLGIVGSTTISGAVRLGGANTHLVENVVIANNTGTYAASGTLVGAGIILFSTTGGSVTLNNITVADNAYSNTGSGSIAAAGIGWVTASNTNPIIRNSIFTNNTVNGVNSEISAGTAYTDTTNLIGASVNFVNRGGNDYRLAATATNAIDQGTLAGAPSQDIRGFDRPRGGGVDIGAYEVYYAVAPQVDLDATAAGNDSSVTFNGSAVAIVPNISITQVDGDTQVSSASLSLSGVLDAGNETLSLTTAQIATAASYGISVSGSGTTAMTLAGVATLAQYEAILSQVRYSNSTPNYTPATRTISVAVGDDVGSTSRTASVVVTPSNAAPVIGNLNGDSTTFTEGGSAVRLDAGSNATVTDADSANFDGGNVTVAITTNGTAGEDVLAIRNEGTGAGQISVSGSTVSYGGIAIGTISSSGTGGASLVVTLNASANAAAVQALIHNLTYANGNDAAPSTAARTVSITVNDGDGGTSTAAQVTVNVIGVNDAPTITATGNNPTYTENGSAVDLFNSVSINTIETGQSITGMTLSVTNLADGSDELLLVDGTSIALLNGNSGTTASNGISYSVSVFSGTATITLSSAGGISATTAQTVVDGMAYRNSSDAPSTATRVITLTSITDNGGTANGGVDTTATSISTSVSVVAVNDAPIVTSSGGASTFTEGGSGTVIDPGLTLSDPDNATLLRATVSINGNFQPGDVLSFSNDGSSMGNITAEYDSGTGVLMLTSSGATATLAQWQAALRSVTYSNGSDAPSTANRTIGFVASDGQNISATATRIVSVTAVNDAPEIAAPASITVTEDVPSAITGISFSDVDAGSADVTVTLSISSGTLSATSGGAVTVGGTASALTLTGSIANINSFIAGSNLSFTTAANATADVTLTVNINDGGNTGNGVALSANETITLQVTAVNDAPTIVAPVTIVVTEDVPGALTGISFADVDAGSSNVTVTFSVPSGTLSATSAGSVTVSGTASALTLTGSLADINAFIAASGVSFTTASNATANVTLTVSIDDGSNSGSGGAQTDTTTVTLTVTAVNDAPVNSVPAAQSVDQDSALVFNSGNGNLISISDVDAGSNIVRVTLTAANGLLTLGNTAGLSFMVGSGSNDGTMTFEGSIADINNALNGLVFSPTGGYNGPAILQITTNDLGSSGSGGPQTDTDTINITVNSLNPRITDVTSSTADDIYKVGDTITIIATFSEAVTVDTAGGIPTLLLETGSVDRIATYVAGSGGNTLTFTYTVQAGDISADLNYQSTTALSLNGATIRGATANDAVLTLPALGDANSLAGNKAIVIDGVAATVSSVSVPADGTYVAGQNLDFTVNLSESVTVNTSGGTPRIAITLDTGGTVYASYVSGSGTSALVFRLTVVDGQMDSNGISLGSSIDANGGTLRDVAGNDTTTTLNTVGSTTGVLVDAVAPEVSAISLDGASPTNATSVTFTVTFSEDVSGVDINDFSLVTSGSVNATLQSLVQIDPRTYQVTVDAITGLGSLGLNLNANGTGIVDAASNAITGGFTDGPTYAIDTNAPTAPVVTSPALTNAPAPMLSGTAEAGSTVTVTIGGATYTTVASGGAWSLDLTTATPAAGSLVLNTNGANPVSVTATDAAGNVSSAGSQTLVIDTTAPTTPAVTSPALTNALAPVLSGTAEAGSTVTVTIGGATYTIVASGGAWSLDLATATPAAGSLALDTNGANPVSVTATDTAGNVSSTTTQTLVIDTTAPSVPTLTSPALTNAPAPMLSGTAEAGSTVTVTIGGATYTIVASGGAWNLDLATATPAAGSLALNTNGANPVSVTATDTAGNVSSAGSQTLVIDTTAPTTPAVTSPALTNAPTPMLSGTAEAGSTVTVTIGGATYTTVASGGAWNLDLATATPAAGSLALNTNGANPVSVTATDTAGNVSSAGSQTLVIDTTAPTTPAVTSPTLTNAPTPMLSGTAEAGSTVTVTIGGATYTTVASGGAWSLDLATATPAAGSLALNTNGANPVSVTATDTAGNVSSATTQTLLIDTTAPTTPAVTSPTLTNAPTPMLSGTAEAGSTVTVTIGGATYTTVASDGAWSLDLATATPAAGSLALNTNGANPVSVTATDTAGNVSSAGSQTLVIDTTAPTTPAVTSPTLTNAPTPMLSGTAEAGSTVTVTIGGATYTTVASDGAWSLDLATATPAAGSLALDTNGANPVSITATDTAGNVSSATTQTLVIDTTAPTTPAVTSPALTNASAPMLSGTAEADSTVTVTIGGATYTTVASGGAWSLDLATATPAAGSLALNTNGANHVSVTATDAAGNVSSAGSQTLVIDTTAPTTPAVTSPALTNALAPVLSGTAEAGSTVTVTIGGATYTIVASGGAWSLDLATATPVTGSLALDTNGANPVSVTSTDAAGNVSSATTQTLVIDTTAPSVPTLTSPALTNAPAPMLSGTAEAGSTVTVIIGGATYTIVASGGAWSLDLATATPAAGSLALDTNGANPVSVTTTDAAGNVSSATTQTLVIDTTAPSVPTLTSPALTNAPTPMLSGTAEAGSTVTVTIGGATYTTVASDGAWSLDLATATPAAGSLALNTNGANPVSVTATDTAGNVSSAGSQTLVIDTTAPTTPAVTSPTLTNAPTPMLSGTAEAGSTVTVTIGGATYTTVASDGAWSLDLATATPAAGSLALNTNGANPVSVTATDAAGNVSSAGSQTLIIDTQAPTIGSVTVPVGVHYNAGDTLTFVVNASEAVLVNGTPRLALAIGGVTVFADYVAGSSTSTLVFQYSVQAGLNDADGITVVGLVDNGGSIQDAAGNVMDPTLNNVGDTSGVIIDTTAPSVSAIVTLDPSPTNAGSVRYSVVFSENVSGVDLADFSLVTTGNVAASLGSLVQIDSRTYQVTINGITGSGTLALALNASGTAIVDAAGNELATGLVGSAYSLGQNEGDPEFRANPPSHNVDIPSPPLQPTLPSLPPPPTTSPLLPPPLFEVPTLGSGIPTLGNIFITQNPLAPSYIAQVFASSSDSGGNGSGIGFLGFGGGDGGVFGSSSLSGIFGKEVQQEGEQLEVFDGKKWGAGNGGGLFGAPTLGQQLHDLHEAEQRQHRELALALQQIAAAQPPA</sequence>
<dbReference type="NCBIfam" id="NF041518">
    <property type="entry name" value="choice_anch_Q"/>
    <property type="match status" value="1"/>
</dbReference>
<dbReference type="Gene3D" id="2.60.40.10">
    <property type="entry name" value="Immunoglobulins"/>
    <property type="match status" value="12"/>
</dbReference>
<evidence type="ECO:0000256" key="1">
    <source>
        <dbReference type="SAM" id="MobiDB-lite"/>
    </source>
</evidence>
<dbReference type="InterPro" id="IPR002126">
    <property type="entry name" value="Cadherin-like_dom"/>
</dbReference>
<dbReference type="InterPro" id="IPR006626">
    <property type="entry name" value="PbH1"/>
</dbReference>
<organism evidence="3 4">
    <name type="scientific">Ectopseudomonas mendocina</name>
    <name type="common">Pseudomonas mendocina</name>
    <dbReference type="NCBI Taxonomy" id="300"/>
    <lineage>
        <taxon>Bacteria</taxon>
        <taxon>Pseudomonadati</taxon>
        <taxon>Pseudomonadota</taxon>
        <taxon>Gammaproteobacteria</taxon>
        <taxon>Pseudomonadales</taxon>
        <taxon>Pseudomonadaceae</taxon>
        <taxon>Ectopseudomonas</taxon>
    </lineage>
</organism>
<proteinExistence type="predicted"/>
<feature type="compositionally biased region" description="Pro residues" evidence="1">
    <location>
        <begin position="3358"/>
        <end position="3378"/>
    </location>
</feature>
<reference evidence="3 4" key="1">
    <citation type="submission" date="2019-01" db="EMBL/GenBank/DDBJ databases">
        <title>Whole genome shotgun sequencing of Pseudomonas spp. isolated by its ability to degrade furfural.</title>
        <authorList>
            <person name="Donoso R."/>
            <person name="Farkas C."/>
            <person name="Villegas P."/>
            <person name="Gonzales-Toro F."/>
            <person name="Guajardo-Parra M."/>
            <person name="Araya-Nail M."/>
            <person name="Morgante V."/>
            <person name="Perez-Pantoja D."/>
        </authorList>
    </citation>
    <scope>NUCLEOTIDE SEQUENCE [LARGE SCALE GENOMIC DNA]</scope>
    <source>
        <strain evidence="3 4">VN231</strain>
    </source>
</reference>
<dbReference type="InterPro" id="IPR044016">
    <property type="entry name" value="Big_13"/>
</dbReference>
<dbReference type="NCBIfam" id="NF033510">
    <property type="entry name" value="Ca_tandemer"/>
    <property type="match status" value="12"/>
</dbReference>
<dbReference type="InterPro" id="IPR011050">
    <property type="entry name" value="Pectin_lyase_fold/virulence"/>
</dbReference>
<dbReference type="Proteomes" id="UP000317327">
    <property type="component" value="Unassembled WGS sequence"/>
</dbReference>
<dbReference type="InterPro" id="IPR040853">
    <property type="entry name" value="RapA2_cadherin-like"/>
</dbReference>
<feature type="domain" description="Cadherin" evidence="2">
    <location>
        <begin position="1358"/>
        <end position="1489"/>
    </location>
</feature>
<evidence type="ECO:0000313" key="4">
    <source>
        <dbReference type="Proteomes" id="UP000317327"/>
    </source>
</evidence>
<dbReference type="EMBL" id="SCFV01000005">
    <property type="protein sequence ID" value="TRO18369.1"/>
    <property type="molecule type" value="Genomic_DNA"/>
</dbReference>
<feature type="domain" description="Cadherin" evidence="2">
    <location>
        <begin position="1232"/>
        <end position="1363"/>
    </location>
</feature>
<dbReference type="PROSITE" id="PS50268">
    <property type="entry name" value="CADHERIN_2"/>
    <property type="match status" value="2"/>
</dbReference>
<evidence type="ECO:0000259" key="2">
    <source>
        <dbReference type="PROSITE" id="PS50268"/>
    </source>
</evidence>
<protein>
    <submittedName>
        <fullName evidence="3">DUF4347 domain-containing protein</fullName>
    </submittedName>
</protein>
<dbReference type="Pfam" id="PF19077">
    <property type="entry name" value="Big_13"/>
    <property type="match status" value="12"/>
</dbReference>
<dbReference type="InterPro" id="IPR013783">
    <property type="entry name" value="Ig-like_fold"/>
</dbReference>
<accession>A0ABD7RW97</accession>
<dbReference type="InterPro" id="IPR059226">
    <property type="entry name" value="Choice_anch_Q_dom"/>
</dbReference>
<comment type="caution">
    <text evidence="3">The sequence shown here is derived from an EMBL/GenBank/DDBJ whole genome shotgun (WGS) entry which is preliminary data.</text>
</comment>
<gene>
    <name evidence="3" type="ORF">EQ836_12475</name>
</gene>
<dbReference type="SMART" id="SM00710">
    <property type="entry name" value="PbH1"/>
    <property type="match status" value="8"/>
</dbReference>
<dbReference type="SUPFAM" id="SSF51126">
    <property type="entry name" value="Pectin lyase-like"/>
    <property type="match status" value="1"/>
</dbReference>
<dbReference type="Pfam" id="PF14252">
    <property type="entry name" value="DUF4347"/>
    <property type="match status" value="1"/>
</dbReference>
<dbReference type="InterPro" id="IPR025592">
    <property type="entry name" value="DUF4347"/>
</dbReference>
<feature type="region of interest" description="Disordered" evidence="1">
    <location>
        <begin position="3341"/>
        <end position="3378"/>
    </location>
</feature>
<evidence type="ECO:0000313" key="3">
    <source>
        <dbReference type="EMBL" id="TRO18369.1"/>
    </source>
</evidence>